<dbReference type="PROSITE" id="PS50902">
    <property type="entry name" value="FLAVODOXIN_LIKE"/>
    <property type="match status" value="1"/>
</dbReference>
<accession>A0A818ARN6</accession>
<dbReference type="PROSITE" id="PS00086">
    <property type="entry name" value="CYTOCHROME_P450"/>
    <property type="match status" value="1"/>
</dbReference>
<dbReference type="InterPro" id="IPR036396">
    <property type="entry name" value="Cyt_P450_sf"/>
</dbReference>
<dbReference type="FunFam" id="1.10.630.10:FF:000040">
    <property type="entry name" value="Bifunctional cytochrome P450/NADPH--P450 reductase"/>
    <property type="match status" value="1"/>
</dbReference>
<dbReference type="CDD" id="cd06206">
    <property type="entry name" value="bifunctional_CYPOR"/>
    <property type="match status" value="1"/>
</dbReference>
<gene>
    <name evidence="19" type="ORF">FME351_LOCUS9595</name>
    <name evidence="20" type="ORF">TSG867_LOCUS25270</name>
</gene>
<keyword evidence="13" id="KW-0560">Oxidoreductase</keyword>
<feature type="binding site" description="axial binding residue" evidence="16">
    <location>
        <position position="398"/>
    </location>
    <ligand>
        <name>heme</name>
        <dbReference type="ChEBI" id="CHEBI:30413"/>
    </ligand>
    <ligandPart>
        <name>Fe</name>
        <dbReference type="ChEBI" id="CHEBI:18248"/>
    </ligandPart>
</feature>
<dbReference type="SUPFAM" id="SSF52343">
    <property type="entry name" value="Ferredoxin reductase-like, C-terminal NADP-linked domain"/>
    <property type="match status" value="1"/>
</dbReference>
<keyword evidence="7 16" id="KW-0349">Heme</keyword>
<dbReference type="PANTHER" id="PTHR19384">
    <property type="entry name" value="NITRIC OXIDE SYNTHASE-RELATED"/>
    <property type="match status" value="1"/>
</dbReference>
<dbReference type="PANTHER" id="PTHR19384:SF127">
    <property type="entry name" value="BIFUNCTIONAL CYTOCHROME P450_NADPH--P450 REDUCTASE"/>
    <property type="match status" value="1"/>
</dbReference>
<evidence type="ECO:0000256" key="5">
    <source>
        <dbReference type="ARBA" id="ARBA00010617"/>
    </source>
</evidence>
<dbReference type="GO" id="GO:0010181">
    <property type="term" value="F:FMN binding"/>
    <property type="evidence" value="ECO:0007669"/>
    <property type="project" value="InterPro"/>
</dbReference>
<evidence type="ECO:0000259" key="18">
    <source>
        <dbReference type="PROSITE" id="PS51384"/>
    </source>
</evidence>
<keyword evidence="15" id="KW-0503">Monooxygenase</keyword>
<organism evidence="19 21">
    <name type="scientific">Rotaria socialis</name>
    <dbReference type="NCBI Taxonomy" id="392032"/>
    <lineage>
        <taxon>Eukaryota</taxon>
        <taxon>Metazoa</taxon>
        <taxon>Spiralia</taxon>
        <taxon>Gnathifera</taxon>
        <taxon>Rotifera</taxon>
        <taxon>Eurotatoria</taxon>
        <taxon>Bdelloidea</taxon>
        <taxon>Philodinida</taxon>
        <taxon>Philodinidae</taxon>
        <taxon>Rotaria</taxon>
    </lineage>
</organism>
<dbReference type="InterPro" id="IPR039261">
    <property type="entry name" value="FNR_nucleotide-bd"/>
</dbReference>
<dbReference type="Proteomes" id="UP000663862">
    <property type="component" value="Unassembled WGS sequence"/>
</dbReference>
<keyword evidence="14 16" id="KW-0408">Iron</keyword>
<evidence type="ECO:0000256" key="12">
    <source>
        <dbReference type="ARBA" id="ARBA00022857"/>
    </source>
</evidence>
<dbReference type="InterPro" id="IPR023206">
    <property type="entry name" value="Bifunctional_P450_P450_red"/>
</dbReference>
<keyword evidence="12" id="KW-0521">NADP</keyword>
<comment type="cofactor">
    <cofactor evidence="2 16">
        <name>heme</name>
        <dbReference type="ChEBI" id="CHEBI:30413"/>
    </cofactor>
</comment>
<evidence type="ECO:0000256" key="14">
    <source>
        <dbReference type="ARBA" id="ARBA00023004"/>
    </source>
</evidence>
<dbReference type="SUPFAM" id="SSF52218">
    <property type="entry name" value="Flavoproteins"/>
    <property type="match status" value="1"/>
</dbReference>
<dbReference type="Gene3D" id="2.40.30.10">
    <property type="entry name" value="Translation factors"/>
    <property type="match status" value="1"/>
</dbReference>
<evidence type="ECO:0000256" key="11">
    <source>
        <dbReference type="ARBA" id="ARBA00022827"/>
    </source>
</evidence>
<dbReference type="InterPro" id="IPR023173">
    <property type="entry name" value="NADPH_Cyt_P450_Rdtase_alpha"/>
</dbReference>
<evidence type="ECO:0000256" key="8">
    <source>
        <dbReference type="ARBA" id="ARBA00022630"/>
    </source>
</evidence>
<dbReference type="PRINTS" id="PR00385">
    <property type="entry name" value="P450"/>
</dbReference>
<dbReference type="PIRSF" id="PIRSF000209">
    <property type="entry name" value="Bifunctional_P450_P450R"/>
    <property type="match status" value="1"/>
</dbReference>
<dbReference type="InterPro" id="IPR008254">
    <property type="entry name" value="Flavodoxin/NO_synth"/>
</dbReference>
<evidence type="ECO:0000256" key="1">
    <source>
        <dbReference type="ARBA" id="ARBA00001917"/>
    </source>
</evidence>
<keyword evidence="8" id="KW-0285">Flavoprotein</keyword>
<dbReference type="Pfam" id="PF00258">
    <property type="entry name" value="Flavodoxin_1"/>
    <property type="match status" value="1"/>
</dbReference>
<evidence type="ECO:0000313" key="21">
    <source>
        <dbReference type="Proteomes" id="UP000663869"/>
    </source>
</evidence>
<dbReference type="InterPro" id="IPR029039">
    <property type="entry name" value="Flavoprotein-like_sf"/>
</dbReference>
<dbReference type="EMBL" id="CAJOBQ010002441">
    <property type="protein sequence ID" value="CAF4560406.1"/>
    <property type="molecule type" value="Genomic_DNA"/>
</dbReference>
<proteinExistence type="inferred from homology"/>
<dbReference type="InterPro" id="IPR017927">
    <property type="entry name" value="FAD-bd_FR_type"/>
</dbReference>
<dbReference type="Pfam" id="PF00175">
    <property type="entry name" value="NAD_binding_1"/>
    <property type="match status" value="1"/>
</dbReference>
<dbReference type="GO" id="GO:0020037">
    <property type="term" value="F:heme binding"/>
    <property type="evidence" value="ECO:0007669"/>
    <property type="project" value="InterPro"/>
</dbReference>
<keyword evidence="10 16" id="KW-0479">Metal-binding</keyword>
<evidence type="ECO:0000256" key="7">
    <source>
        <dbReference type="ARBA" id="ARBA00022617"/>
    </source>
</evidence>
<dbReference type="Proteomes" id="UP000663869">
    <property type="component" value="Unassembled WGS sequence"/>
</dbReference>
<dbReference type="GO" id="GO:0003958">
    <property type="term" value="F:NADPH-hemoprotein reductase activity"/>
    <property type="evidence" value="ECO:0007669"/>
    <property type="project" value="InterPro"/>
</dbReference>
<dbReference type="GO" id="GO:0050660">
    <property type="term" value="F:flavin adenine dinucleotide binding"/>
    <property type="evidence" value="ECO:0007669"/>
    <property type="project" value="TreeGrafter"/>
</dbReference>
<dbReference type="Gene3D" id="1.10.630.10">
    <property type="entry name" value="Cytochrome P450"/>
    <property type="match status" value="1"/>
</dbReference>
<dbReference type="AlphaFoldDB" id="A0A818ARN6"/>
<keyword evidence="6" id="KW-0813">Transport</keyword>
<dbReference type="GO" id="GO:0005829">
    <property type="term" value="C:cytosol"/>
    <property type="evidence" value="ECO:0007669"/>
    <property type="project" value="TreeGrafter"/>
</dbReference>
<dbReference type="InterPro" id="IPR017938">
    <property type="entry name" value="Riboflavin_synthase-like_b-brl"/>
</dbReference>
<evidence type="ECO:0000256" key="3">
    <source>
        <dbReference type="ARBA" id="ARBA00001974"/>
    </source>
</evidence>
<evidence type="ECO:0000256" key="10">
    <source>
        <dbReference type="ARBA" id="ARBA00022723"/>
    </source>
</evidence>
<dbReference type="PROSITE" id="PS51384">
    <property type="entry name" value="FAD_FR"/>
    <property type="match status" value="1"/>
</dbReference>
<dbReference type="InterPro" id="IPR002401">
    <property type="entry name" value="Cyt_P450_E_grp-I"/>
</dbReference>
<name>A0A818ARN6_9BILA</name>
<dbReference type="Gene3D" id="3.40.50.80">
    <property type="entry name" value="Nucleotide-binding domain of ferredoxin-NADP reductase (FNR) module"/>
    <property type="match status" value="1"/>
</dbReference>
<dbReference type="InterPro" id="IPR001433">
    <property type="entry name" value="OxRdtase_FAD/NAD-bd"/>
</dbReference>
<evidence type="ECO:0000256" key="9">
    <source>
        <dbReference type="ARBA" id="ARBA00022643"/>
    </source>
</evidence>
<comment type="similarity">
    <text evidence="5">Belongs to the cytochrome P450 family.</text>
</comment>
<sequence>MTTPIPQPPARFLLGNVNEIDPDRFLQSLQRLEKLYGSIYKLDILGNRIVVISSQEIVNMACDESKFDKKIGLALVELRAVSGDGLFTAHTSEPNWKLAHNILIPAFGPQAIRNMFPEMMDILSQLILRWERFVGEEIDICDNFTRLTLDTIALCSFNYRFNSFYREKMHSFVDSMVNVLIESGKRVQRLALQQMLMIGTNRRFNDDIAVLHGLCDEIVKQRREHPNDVNDLLNRMINGKDSVTGYQLSDENIRYQMITFLVAGHETTSGLLSFAFYYLLKNPNALQKAQFEVDQYDEITIDTLSKLKYIDAVLKETLRLQSTAILFALQSKNDKTILPGGYEISKDDTILVLLSQLHRDPKIWDRPEEFLPERMLNGGFENLPENAWKPFGNGQRSCIGRPFAMQESLLAVAMILKHFYIDLVDPSYDLRIKQNLTIKPDGFKIKVRSRQHVKILLDTKIKQEKVIPNNSTGTNENKSRSISILFGSNAGSCESFAAILASEAPKHGFSATINTLDSAIGSLVNDRPVIILTSSYEGKPCDNAKQFVAYLASQPTLNIQYAVFGAGHHDWVSTYQKIPIYIDEMLEKAGGIKIIDRGVGDSAGDFFGSFEAWKENLFKVLRHLTGVESAINDEMMNIELIHSSRNRGEIIDMGFIKENQVLTEASELGPTKRHIEIELPKGQTYRVGDYLAVLPRNPTQLVHRVLKRFNLSIDAQIKIHSLIDTFLPIGAPVNVFEILSGYVELTQPISRKQLETVAALCKNENEQRKLVSLVNDSYQTEILDKHLSILDILELNSSCELPFSQYLRMLPSLRVRQYSISSSPLWNAEVVTLTLDVIDALAFSKHGRYYGVASNYLSNLKKGDRLNCTVRASDAGFHLPEDTKIPVVMFAAGTGIAPFRGFIQERAAQIECGREVGPMILYFGCRSSQDFLYSNELNRWLQLGVVQVKTVFSRQSENDRKYVQHLVWDDRQEIVRLFHSGARFYTCGSATKLAGSLKTCLIKIIAEEKQCDEKAAVDIFENISVNRYNVDVFI</sequence>
<dbReference type="Gene3D" id="1.20.990.10">
    <property type="entry name" value="NADPH-cytochrome p450 Reductase, Chain A, domain 3"/>
    <property type="match status" value="1"/>
</dbReference>
<dbReference type="CDD" id="cd11068">
    <property type="entry name" value="CYP120A1"/>
    <property type="match status" value="1"/>
</dbReference>
<evidence type="ECO:0000256" key="16">
    <source>
        <dbReference type="PIRSR" id="PIRSR000209-1"/>
    </source>
</evidence>
<evidence type="ECO:0000256" key="6">
    <source>
        <dbReference type="ARBA" id="ARBA00022448"/>
    </source>
</evidence>
<evidence type="ECO:0000256" key="15">
    <source>
        <dbReference type="ARBA" id="ARBA00023033"/>
    </source>
</evidence>
<keyword evidence="11" id="KW-0274">FAD</keyword>
<protein>
    <recommendedName>
        <fullName evidence="22">NADPH--cytochrome P450 reductase</fullName>
    </recommendedName>
</protein>
<dbReference type="SUPFAM" id="SSF63380">
    <property type="entry name" value="Riboflavin synthase domain-like"/>
    <property type="match status" value="1"/>
</dbReference>
<dbReference type="PRINTS" id="PR00463">
    <property type="entry name" value="EP450I"/>
</dbReference>
<evidence type="ECO:0000313" key="20">
    <source>
        <dbReference type="EMBL" id="CAF4560406.1"/>
    </source>
</evidence>
<dbReference type="InterPro" id="IPR001128">
    <property type="entry name" value="Cyt_P450"/>
</dbReference>
<evidence type="ECO:0000256" key="4">
    <source>
        <dbReference type="ARBA" id="ARBA00010018"/>
    </source>
</evidence>
<dbReference type="Pfam" id="PF00667">
    <property type="entry name" value="FAD_binding_1"/>
    <property type="match status" value="1"/>
</dbReference>
<comment type="cofactor">
    <cofactor evidence="3">
        <name>FAD</name>
        <dbReference type="ChEBI" id="CHEBI:57692"/>
    </cofactor>
</comment>
<feature type="domain" description="FAD-binding FR-type" evidence="18">
    <location>
        <begin position="649"/>
        <end position="880"/>
    </location>
</feature>
<dbReference type="GO" id="GO:0070330">
    <property type="term" value="F:aromatase activity"/>
    <property type="evidence" value="ECO:0007669"/>
    <property type="project" value="InterPro"/>
</dbReference>
<dbReference type="Gene3D" id="3.40.50.360">
    <property type="match status" value="1"/>
</dbReference>
<dbReference type="EMBL" id="CAJNYU010001039">
    <property type="protein sequence ID" value="CAF3406791.1"/>
    <property type="molecule type" value="Genomic_DNA"/>
</dbReference>
<dbReference type="Pfam" id="PF00067">
    <property type="entry name" value="p450"/>
    <property type="match status" value="1"/>
</dbReference>
<dbReference type="InterPro" id="IPR017972">
    <property type="entry name" value="Cyt_P450_CS"/>
</dbReference>
<evidence type="ECO:0000256" key="2">
    <source>
        <dbReference type="ARBA" id="ARBA00001971"/>
    </source>
</evidence>
<evidence type="ECO:0008006" key="22">
    <source>
        <dbReference type="Google" id="ProtNLM"/>
    </source>
</evidence>
<evidence type="ECO:0000256" key="13">
    <source>
        <dbReference type="ARBA" id="ARBA00023002"/>
    </source>
</evidence>
<reference evidence="19" key="1">
    <citation type="submission" date="2021-02" db="EMBL/GenBank/DDBJ databases">
        <authorList>
            <person name="Nowell W R."/>
        </authorList>
    </citation>
    <scope>NUCLEOTIDE SEQUENCE</scope>
</reference>
<evidence type="ECO:0000313" key="19">
    <source>
        <dbReference type="EMBL" id="CAF3406791.1"/>
    </source>
</evidence>
<feature type="domain" description="Flavodoxin-like" evidence="17">
    <location>
        <begin position="482"/>
        <end position="618"/>
    </location>
</feature>
<evidence type="ECO:0000259" key="17">
    <source>
        <dbReference type="PROSITE" id="PS50902"/>
    </source>
</evidence>
<dbReference type="SUPFAM" id="SSF48264">
    <property type="entry name" value="Cytochrome P450"/>
    <property type="match status" value="1"/>
</dbReference>
<comment type="similarity">
    <text evidence="4">In the N-terminal section; belongs to the cytochrome P450 family.</text>
</comment>
<dbReference type="InterPro" id="IPR003097">
    <property type="entry name" value="CysJ-like_FAD-binding"/>
</dbReference>
<comment type="caution">
    <text evidence="19">The sequence shown here is derived from an EMBL/GenBank/DDBJ whole genome shotgun (WGS) entry which is preliminary data.</text>
</comment>
<dbReference type="GO" id="GO:0005506">
    <property type="term" value="F:iron ion binding"/>
    <property type="evidence" value="ECO:0007669"/>
    <property type="project" value="InterPro"/>
</dbReference>
<comment type="cofactor">
    <cofactor evidence="1">
        <name>FMN</name>
        <dbReference type="ChEBI" id="CHEBI:58210"/>
    </cofactor>
</comment>
<keyword evidence="9" id="KW-0288">FMN</keyword>